<accession>Q1JN75</accession>
<evidence type="ECO:0000313" key="1">
    <source>
        <dbReference type="EMBL" id="ABF31524.1"/>
    </source>
</evidence>
<dbReference type="KEGG" id="spk:MGAS9429_Spy0336"/>
<dbReference type="AlphaFoldDB" id="Q1JN75"/>
<gene>
    <name evidence="1" type="ordered locus">MGAS9429_Spy0336</name>
</gene>
<evidence type="ECO:0000313" key="2">
    <source>
        <dbReference type="Proteomes" id="UP000002433"/>
    </source>
</evidence>
<organism evidence="1 2">
    <name type="scientific">Streptococcus pyogenes serotype M12 (strain MGAS9429)</name>
    <dbReference type="NCBI Taxonomy" id="370551"/>
    <lineage>
        <taxon>Bacteria</taxon>
        <taxon>Bacillati</taxon>
        <taxon>Bacillota</taxon>
        <taxon>Bacilli</taxon>
        <taxon>Lactobacillales</taxon>
        <taxon>Streptococcaceae</taxon>
        <taxon>Streptococcus</taxon>
    </lineage>
</organism>
<sequence>MRLKDQLTLVTYALEEVKVGE</sequence>
<dbReference type="EMBL" id="CP000259">
    <property type="protein sequence ID" value="ABF31524.1"/>
    <property type="molecule type" value="Genomic_DNA"/>
</dbReference>
<name>Q1JN75_STRPC</name>
<proteinExistence type="predicted"/>
<dbReference type="Proteomes" id="UP000002433">
    <property type="component" value="Chromosome"/>
</dbReference>
<dbReference type="HOGENOM" id="CLU_3426751_0_0_9"/>
<reference evidence="1 2" key="1">
    <citation type="journal article" date="2006" name="Proc. Natl. Acad. Sci. U.S.A.">
        <title>Molecular genetic anatomy of inter- and intraserotype variation in the human bacterial pathogen group A Streptococcus.</title>
        <authorList>
            <person name="Beres S.B."/>
            <person name="Richter E.W."/>
            <person name="Nagiec M.J."/>
            <person name="Sumby P."/>
            <person name="Porcella S.F."/>
            <person name="DeLeo F.R."/>
            <person name="Musser J.M."/>
        </authorList>
    </citation>
    <scope>NUCLEOTIDE SEQUENCE [LARGE SCALE GENOMIC DNA]</scope>
    <source>
        <strain evidence="1 2">MGAS9429</strain>
    </source>
</reference>
<protein>
    <submittedName>
        <fullName evidence="1">Uncharacterized protein</fullName>
    </submittedName>
</protein>